<dbReference type="Gene3D" id="3.40.1280.10">
    <property type="match status" value="1"/>
</dbReference>
<dbReference type="InterPro" id="IPR029026">
    <property type="entry name" value="tRNA_m1G_MTases_N"/>
</dbReference>
<keyword evidence="6" id="KW-1185">Reference proteome</keyword>
<accession>A0A3A1U793</accession>
<dbReference type="GO" id="GO:0032259">
    <property type="term" value="P:methylation"/>
    <property type="evidence" value="ECO:0007669"/>
    <property type="project" value="UniProtKB-KW"/>
</dbReference>
<reference evidence="6" key="1">
    <citation type="submission" date="2018-09" db="EMBL/GenBank/DDBJ databases">
        <authorList>
            <person name="Kim I."/>
        </authorList>
    </citation>
    <scope>NUCLEOTIDE SEQUENCE [LARGE SCALE GENOMIC DNA]</scope>
    <source>
        <strain evidence="6">DD4a</strain>
    </source>
</reference>
<evidence type="ECO:0000256" key="3">
    <source>
        <dbReference type="SAM" id="MobiDB-lite"/>
    </source>
</evidence>
<keyword evidence="1" id="KW-0489">Methyltransferase</keyword>
<feature type="domain" description="tRNA/rRNA methyltransferase SpoU type" evidence="4">
    <location>
        <begin position="367"/>
        <end position="503"/>
    </location>
</feature>
<dbReference type="GO" id="GO:0008173">
    <property type="term" value="F:RNA methyltransferase activity"/>
    <property type="evidence" value="ECO:0007669"/>
    <property type="project" value="InterPro"/>
</dbReference>
<dbReference type="Proteomes" id="UP000265742">
    <property type="component" value="Unassembled WGS sequence"/>
</dbReference>
<sequence length="512" mass="55228">MGGPQPVPRVHRRHRPPHLGGAVTSDSTSAASPAPASAAAALPAGRGASAASLETTPRTAHPAPVHLGIDLAWGANGRTGLAAVDATGALLDSASVRTDEEIDAWLDAHPSPVVIGVDAPLIVPNATGRRDAERLLGQSYARFDAGAHPTNRSRPWMDPPRGLRLAERRGWSVDPAHPATVDAPVCIEVYPHPGMVGLFRLGRVVAYKKGAFGDRRAGFERLLALLESVDVLRLDASAAWASIRARFAAATRLVDLDVLEDEIDAVFCAHLAWRWAERRESLTVYGDLAGGYIVAPPPPDHEPTPRGTAPVDRPAVGVGPWEGEWPDDDRYDPELLAAGDARNVVDGYRYWRMEAIVADLDRRRHPFSVAIENWQHDLNIGSIVRTANAFLAETVHIVGRRRWNKRGAMVTDRYQHVVHHDDVGGLLAWARERGVPVVAVDNVARSVPVETFALPERCVLLFGQEGPGLTAEALAAADAVVAIRQFGSTRSINASAAAAIVMHEWIRRHDPA</sequence>
<dbReference type="InterPro" id="IPR029028">
    <property type="entry name" value="Alpha/beta_knot_MTases"/>
</dbReference>
<proteinExistence type="predicted"/>
<feature type="region of interest" description="Disordered" evidence="3">
    <location>
        <begin position="1"/>
        <end position="43"/>
    </location>
</feature>
<dbReference type="InterPro" id="IPR001537">
    <property type="entry name" value="SpoU_MeTrfase"/>
</dbReference>
<dbReference type="EMBL" id="QXTG01000001">
    <property type="protein sequence ID" value="RIX30159.1"/>
    <property type="molecule type" value="Genomic_DNA"/>
</dbReference>
<dbReference type="Pfam" id="PF00588">
    <property type="entry name" value="SpoU_methylase"/>
    <property type="match status" value="1"/>
</dbReference>
<dbReference type="SUPFAM" id="SSF75217">
    <property type="entry name" value="alpha/beta knot"/>
    <property type="match status" value="1"/>
</dbReference>
<dbReference type="InterPro" id="IPR051259">
    <property type="entry name" value="rRNA_Methyltransferase"/>
</dbReference>
<dbReference type="PANTHER" id="PTHR43191:SF2">
    <property type="entry name" value="RRNA METHYLTRANSFERASE 3, MITOCHONDRIAL"/>
    <property type="match status" value="1"/>
</dbReference>
<feature type="compositionally biased region" description="Low complexity" evidence="3">
    <location>
        <begin position="18"/>
        <end position="43"/>
    </location>
</feature>
<evidence type="ECO:0000313" key="6">
    <source>
        <dbReference type="Proteomes" id="UP000265742"/>
    </source>
</evidence>
<protein>
    <submittedName>
        <fullName evidence="5">DUF429 domain-containing protein</fullName>
    </submittedName>
</protein>
<name>A0A3A1U793_9MICO</name>
<dbReference type="GO" id="GO:0003723">
    <property type="term" value="F:RNA binding"/>
    <property type="evidence" value="ECO:0007669"/>
    <property type="project" value="InterPro"/>
</dbReference>
<evidence type="ECO:0000256" key="1">
    <source>
        <dbReference type="ARBA" id="ARBA00022603"/>
    </source>
</evidence>
<organism evidence="5 6">
    <name type="scientific">Amnibacterium setariae</name>
    <dbReference type="NCBI Taxonomy" id="2306585"/>
    <lineage>
        <taxon>Bacteria</taxon>
        <taxon>Bacillati</taxon>
        <taxon>Actinomycetota</taxon>
        <taxon>Actinomycetes</taxon>
        <taxon>Micrococcales</taxon>
        <taxon>Microbacteriaceae</taxon>
        <taxon>Amnibacterium</taxon>
    </lineage>
</organism>
<dbReference type="Pfam" id="PF04250">
    <property type="entry name" value="DUF429"/>
    <property type="match status" value="1"/>
</dbReference>
<comment type="caution">
    <text evidence="5">The sequence shown here is derived from an EMBL/GenBank/DDBJ whole genome shotgun (WGS) entry which is preliminary data.</text>
</comment>
<dbReference type="InterPro" id="IPR007362">
    <property type="entry name" value="DUF429"/>
</dbReference>
<evidence type="ECO:0000256" key="2">
    <source>
        <dbReference type="ARBA" id="ARBA00022679"/>
    </source>
</evidence>
<dbReference type="AlphaFoldDB" id="A0A3A1U793"/>
<dbReference type="PANTHER" id="PTHR43191">
    <property type="entry name" value="RRNA METHYLTRANSFERASE 3"/>
    <property type="match status" value="1"/>
</dbReference>
<dbReference type="GO" id="GO:0006396">
    <property type="term" value="P:RNA processing"/>
    <property type="evidence" value="ECO:0007669"/>
    <property type="project" value="InterPro"/>
</dbReference>
<gene>
    <name evidence="5" type="ORF">D1781_01530</name>
</gene>
<evidence type="ECO:0000313" key="5">
    <source>
        <dbReference type="EMBL" id="RIX30159.1"/>
    </source>
</evidence>
<evidence type="ECO:0000259" key="4">
    <source>
        <dbReference type="Pfam" id="PF00588"/>
    </source>
</evidence>
<keyword evidence="2" id="KW-0808">Transferase</keyword>